<reference evidence="1 2" key="1">
    <citation type="submission" date="2021-06" db="EMBL/GenBank/DDBJ databases">
        <title>Caerostris darwini draft genome.</title>
        <authorList>
            <person name="Kono N."/>
            <person name="Arakawa K."/>
        </authorList>
    </citation>
    <scope>NUCLEOTIDE SEQUENCE [LARGE SCALE GENOMIC DNA]</scope>
</reference>
<comment type="caution">
    <text evidence="1">The sequence shown here is derived from an EMBL/GenBank/DDBJ whole genome shotgun (WGS) entry which is preliminary data.</text>
</comment>
<dbReference type="AlphaFoldDB" id="A0AAV4PCR2"/>
<evidence type="ECO:0000313" key="2">
    <source>
        <dbReference type="Proteomes" id="UP001054837"/>
    </source>
</evidence>
<name>A0AAV4PCR2_9ARAC</name>
<dbReference type="Proteomes" id="UP001054837">
    <property type="component" value="Unassembled WGS sequence"/>
</dbReference>
<accession>A0AAV4PCR2</accession>
<keyword evidence="2" id="KW-1185">Reference proteome</keyword>
<proteinExistence type="predicted"/>
<evidence type="ECO:0000313" key="1">
    <source>
        <dbReference type="EMBL" id="GIX94813.1"/>
    </source>
</evidence>
<sequence length="132" mass="15209">MANYSILRNDTNARVLQHAGIPFLKGLTRCMDGDRTVMGYLRLTRRRNIRNICRLVDSSLSDDSEHCSAKQLSRVNNCNWMTNNGILPLFGQCVRFHGCYRIVRNRQLDEDRWKRASRAVKIGLALGGWGWP</sequence>
<dbReference type="EMBL" id="BPLQ01002657">
    <property type="protein sequence ID" value="GIX94813.1"/>
    <property type="molecule type" value="Genomic_DNA"/>
</dbReference>
<organism evidence="1 2">
    <name type="scientific">Caerostris darwini</name>
    <dbReference type="NCBI Taxonomy" id="1538125"/>
    <lineage>
        <taxon>Eukaryota</taxon>
        <taxon>Metazoa</taxon>
        <taxon>Ecdysozoa</taxon>
        <taxon>Arthropoda</taxon>
        <taxon>Chelicerata</taxon>
        <taxon>Arachnida</taxon>
        <taxon>Araneae</taxon>
        <taxon>Araneomorphae</taxon>
        <taxon>Entelegynae</taxon>
        <taxon>Araneoidea</taxon>
        <taxon>Araneidae</taxon>
        <taxon>Caerostris</taxon>
    </lineage>
</organism>
<gene>
    <name evidence="1" type="ORF">CDAR_211951</name>
</gene>
<protein>
    <submittedName>
        <fullName evidence="1">Uncharacterized protein</fullName>
    </submittedName>
</protein>